<accession>A0ABP8LPH0</accession>
<evidence type="ECO:0000256" key="3">
    <source>
        <dbReference type="ARBA" id="ARBA00023125"/>
    </source>
</evidence>
<evidence type="ECO:0000313" key="8">
    <source>
        <dbReference type="Proteomes" id="UP001500622"/>
    </source>
</evidence>
<dbReference type="SUPFAM" id="SSF46689">
    <property type="entry name" value="Homeodomain-like"/>
    <property type="match status" value="1"/>
</dbReference>
<proteinExistence type="predicted"/>
<dbReference type="SUPFAM" id="SSF48498">
    <property type="entry name" value="Tetracyclin repressor-like, C-terminal domain"/>
    <property type="match status" value="1"/>
</dbReference>
<dbReference type="Proteomes" id="UP001500622">
    <property type="component" value="Unassembled WGS sequence"/>
</dbReference>
<reference evidence="8" key="1">
    <citation type="journal article" date="2019" name="Int. J. Syst. Evol. Microbiol.">
        <title>The Global Catalogue of Microorganisms (GCM) 10K type strain sequencing project: providing services to taxonomists for standard genome sequencing and annotation.</title>
        <authorList>
            <consortium name="The Broad Institute Genomics Platform"/>
            <consortium name="The Broad Institute Genome Sequencing Center for Infectious Disease"/>
            <person name="Wu L."/>
            <person name="Ma J."/>
        </authorList>
    </citation>
    <scope>NUCLEOTIDE SEQUENCE [LARGE SCALE GENOMIC DNA]</scope>
    <source>
        <strain evidence="8">JCM 17810</strain>
    </source>
</reference>
<sequence length="197" mass="20586">MSGGAGMGGRGAQRREDLERAGVALLAKGGWPAVTARGVAERAGTNAGLIHYHYGGLPELHRAVAVRATDVALRPLVERLVATDDVAAAVLGLLGAESDAPEDEGRLTSELVAGAMRDEAVRAVVGDALRQVRTDLETWLAAVEPSWTRSQRTGTAVALTALLDGLYLHRLVDDQIDLVATADALAMLLRRPGPANG</sequence>
<keyword evidence="2" id="KW-0805">Transcription regulation</keyword>
<dbReference type="RefSeq" id="WP_345218615.1">
    <property type="nucleotide sequence ID" value="NZ_BAABGN010000013.1"/>
</dbReference>
<dbReference type="InterPro" id="IPR039538">
    <property type="entry name" value="BetI_C"/>
</dbReference>
<dbReference type="InterPro" id="IPR001647">
    <property type="entry name" value="HTH_TetR"/>
</dbReference>
<keyword evidence="8" id="KW-1185">Reference proteome</keyword>
<keyword evidence="3 5" id="KW-0238">DNA-binding</keyword>
<feature type="domain" description="HTH tetR-type" evidence="6">
    <location>
        <begin position="12"/>
        <end position="72"/>
    </location>
</feature>
<evidence type="ECO:0000256" key="1">
    <source>
        <dbReference type="ARBA" id="ARBA00022491"/>
    </source>
</evidence>
<dbReference type="InterPro" id="IPR009057">
    <property type="entry name" value="Homeodomain-like_sf"/>
</dbReference>
<name>A0ABP8LPH0_9MICO</name>
<dbReference type="Pfam" id="PF00440">
    <property type="entry name" value="TetR_N"/>
    <property type="match status" value="1"/>
</dbReference>
<evidence type="ECO:0000256" key="5">
    <source>
        <dbReference type="PROSITE-ProRule" id="PRU00335"/>
    </source>
</evidence>
<dbReference type="EMBL" id="BAABGN010000013">
    <property type="protein sequence ID" value="GAA4432718.1"/>
    <property type="molecule type" value="Genomic_DNA"/>
</dbReference>
<keyword evidence="4" id="KW-0804">Transcription</keyword>
<evidence type="ECO:0000256" key="4">
    <source>
        <dbReference type="ARBA" id="ARBA00023163"/>
    </source>
</evidence>
<evidence type="ECO:0000256" key="2">
    <source>
        <dbReference type="ARBA" id="ARBA00023015"/>
    </source>
</evidence>
<dbReference type="InterPro" id="IPR036271">
    <property type="entry name" value="Tet_transcr_reg_TetR-rel_C_sf"/>
</dbReference>
<feature type="DNA-binding region" description="H-T-H motif" evidence="5">
    <location>
        <begin position="35"/>
        <end position="54"/>
    </location>
</feature>
<comment type="caution">
    <text evidence="7">The sequence shown here is derived from an EMBL/GenBank/DDBJ whole genome shotgun (WGS) entry which is preliminary data.</text>
</comment>
<dbReference type="Gene3D" id="1.10.357.10">
    <property type="entry name" value="Tetracycline Repressor, domain 2"/>
    <property type="match status" value="1"/>
</dbReference>
<evidence type="ECO:0000259" key="6">
    <source>
        <dbReference type="PROSITE" id="PS50977"/>
    </source>
</evidence>
<protein>
    <submittedName>
        <fullName evidence="7">TetR family transcriptional regulator</fullName>
    </submittedName>
</protein>
<evidence type="ECO:0000313" key="7">
    <source>
        <dbReference type="EMBL" id="GAA4432718.1"/>
    </source>
</evidence>
<dbReference type="PROSITE" id="PS50977">
    <property type="entry name" value="HTH_TETR_2"/>
    <property type="match status" value="1"/>
</dbReference>
<organism evidence="7 8">
    <name type="scientific">Georgenia halophila</name>
    <dbReference type="NCBI Taxonomy" id="620889"/>
    <lineage>
        <taxon>Bacteria</taxon>
        <taxon>Bacillati</taxon>
        <taxon>Actinomycetota</taxon>
        <taxon>Actinomycetes</taxon>
        <taxon>Micrococcales</taxon>
        <taxon>Bogoriellaceae</taxon>
        <taxon>Georgenia</taxon>
    </lineage>
</organism>
<keyword evidence="1" id="KW-0678">Repressor</keyword>
<dbReference type="Pfam" id="PF13977">
    <property type="entry name" value="TetR_C_6"/>
    <property type="match status" value="1"/>
</dbReference>
<gene>
    <name evidence="7" type="ORF">GCM10023169_38790</name>
</gene>